<evidence type="ECO:0000259" key="1">
    <source>
        <dbReference type="PROSITE" id="PS50880"/>
    </source>
</evidence>
<dbReference type="Pfam" id="PF13362">
    <property type="entry name" value="Toprim_3"/>
    <property type="match status" value="1"/>
</dbReference>
<reference evidence="2 3" key="1">
    <citation type="submission" date="2015-07" db="EMBL/GenBank/DDBJ databases">
        <authorList>
            <person name="Noorani M."/>
        </authorList>
    </citation>
    <scope>NUCLEOTIDE SEQUENCE [LARGE SCALE GENOMIC DNA]</scope>
    <source>
        <strain evidence="2 3">KCTC 42284</strain>
    </source>
</reference>
<dbReference type="OrthoDB" id="9763644at2"/>
<protein>
    <submittedName>
        <fullName evidence="2">Toprim domain</fullName>
    </submittedName>
</protein>
<dbReference type="EMBL" id="CP012154">
    <property type="protein sequence ID" value="AKS42928.1"/>
    <property type="molecule type" value="Genomic_DNA"/>
</dbReference>
<name>A0A0K0XZ12_9GAMM</name>
<dbReference type="PROSITE" id="PS50880">
    <property type="entry name" value="TOPRIM"/>
    <property type="match status" value="1"/>
</dbReference>
<feature type="domain" description="Toprim" evidence="1">
    <location>
        <begin position="211"/>
        <end position="290"/>
    </location>
</feature>
<evidence type="ECO:0000313" key="3">
    <source>
        <dbReference type="Proteomes" id="UP000066624"/>
    </source>
</evidence>
<dbReference type="AlphaFoldDB" id="A0A0K0XZ12"/>
<sequence>MISGKQNPADRRGQESCALSWPAGHSINYTAFRDAIVAAGLEPPTHIESGRWIRFPGRGKGRDNRAGWCWLAPHEQAGAFGCWASGLSETWHAERHHFTLEERSAFGRQITEAKKRAEREKVQTWNKAAARALDIWHQAQPASPDNAYLKRKAAAPYCARQSGQRLVLPIVGWDGQLSSLQFIGPDGEKRMLKGGRKRGRFIPVNGTRGASRILIAEGFATAATLAEIEPEALTLAALDAGNLEAVAVEARKRCPAAEIILAADADAVGTAKARAAAIACAGLVAVPEFPPGAKGSDWNDLAALQRQGGTP</sequence>
<dbReference type="InterPro" id="IPR006171">
    <property type="entry name" value="TOPRIM_dom"/>
</dbReference>
<gene>
    <name evidence="2" type="ORF">WM2015_2570</name>
</gene>
<evidence type="ECO:0000313" key="2">
    <source>
        <dbReference type="EMBL" id="AKS42928.1"/>
    </source>
</evidence>
<keyword evidence="3" id="KW-1185">Reference proteome</keyword>
<dbReference type="Proteomes" id="UP000066624">
    <property type="component" value="Chromosome"/>
</dbReference>
<dbReference type="KEGG" id="wma:WM2015_2570"/>
<dbReference type="CDD" id="cd01029">
    <property type="entry name" value="TOPRIM_primases"/>
    <property type="match status" value="1"/>
</dbReference>
<dbReference type="InterPro" id="IPR034154">
    <property type="entry name" value="TOPRIM_DnaG/twinkle"/>
</dbReference>
<dbReference type="STRING" id="1579979.WM2015_2570"/>
<accession>A0A0K0XZ12</accession>
<organism evidence="2 3">
    <name type="scientific">Wenzhouxiangella marina</name>
    <dbReference type="NCBI Taxonomy" id="1579979"/>
    <lineage>
        <taxon>Bacteria</taxon>
        <taxon>Pseudomonadati</taxon>
        <taxon>Pseudomonadota</taxon>
        <taxon>Gammaproteobacteria</taxon>
        <taxon>Chromatiales</taxon>
        <taxon>Wenzhouxiangellaceae</taxon>
        <taxon>Wenzhouxiangella</taxon>
    </lineage>
</organism>
<proteinExistence type="predicted"/>